<evidence type="ECO:0000259" key="1">
    <source>
        <dbReference type="Pfam" id="PF01883"/>
    </source>
</evidence>
<dbReference type="AlphaFoldDB" id="A0A852VKD5"/>
<organism evidence="2 3">
    <name type="scientific">Tunturiibacter lichenicola</name>
    <dbReference type="NCBI Taxonomy" id="2051959"/>
    <lineage>
        <taxon>Bacteria</taxon>
        <taxon>Pseudomonadati</taxon>
        <taxon>Acidobacteriota</taxon>
        <taxon>Terriglobia</taxon>
        <taxon>Terriglobales</taxon>
        <taxon>Acidobacteriaceae</taxon>
        <taxon>Tunturiibacter</taxon>
    </lineage>
</organism>
<evidence type="ECO:0000313" key="3">
    <source>
        <dbReference type="Proteomes" id="UP000564385"/>
    </source>
</evidence>
<dbReference type="InterPro" id="IPR052339">
    <property type="entry name" value="Fe-S_Maturation_MIP18"/>
</dbReference>
<sequence>MLTQSDILQALRDCYDPVLPCNIVDLGLIHSITITPDTEAPGVNIPGVPQKHIIEISVTPTQTEEAANAQLSAQISNRLAGLEAVSRTTITLLDTPIWSPLNITPAGRKTLGLDGNPHLVQIRQSKSPEGV</sequence>
<dbReference type="Proteomes" id="UP000564385">
    <property type="component" value="Unassembled WGS sequence"/>
</dbReference>
<protein>
    <submittedName>
        <fullName evidence="2">Metal-sulfur cluster biosynthetic enzyme</fullName>
    </submittedName>
</protein>
<dbReference type="SUPFAM" id="SSF117916">
    <property type="entry name" value="Fe-S cluster assembly (FSCA) domain-like"/>
    <property type="match status" value="1"/>
</dbReference>
<proteinExistence type="predicted"/>
<name>A0A852VKD5_9BACT</name>
<dbReference type="EMBL" id="JACCCU010000002">
    <property type="protein sequence ID" value="NYF90575.1"/>
    <property type="molecule type" value="Genomic_DNA"/>
</dbReference>
<accession>A0A852VKD5</accession>
<gene>
    <name evidence="2" type="ORF">HDF08_002677</name>
</gene>
<dbReference type="InterPro" id="IPR034904">
    <property type="entry name" value="FSCA_dom_sf"/>
</dbReference>
<dbReference type="Pfam" id="PF01883">
    <property type="entry name" value="FeS_assembly_P"/>
    <property type="match status" value="1"/>
</dbReference>
<dbReference type="InterPro" id="IPR002744">
    <property type="entry name" value="MIP18-like"/>
</dbReference>
<dbReference type="PANTHER" id="PTHR42831:SF1">
    <property type="entry name" value="FE-S PROTEIN MATURATION AUXILIARY FACTOR YITW"/>
    <property type="match status" value="1"/>
</dbReference>
<feature type="domain" description="MIP18 family-like" evidence="1">
    <location>
        <begin position="5"/>
        <end position="84"/>
    </location>
</feature>
<evidence type="ECO:0000313" key="2">
    <source>
        <dbReference type="EMBL" id="NYF90575.1"/>
    </source>
</evidence>
<comment type="caution">
    <text evidence="2">The sequence shown here is derived from an EMBL/GenBank/DDBJ whole genome shotgun (WGS) entry which is preliminary data.</text>
</comment>
<dbReference type="PANTHER" id="PTHR42831">
    <property type="entry name" value="FE-S PROTEIN MATURATION AUXILIARY FACTOR YITW"/>
    <property type="match status" value="1"/>
</dbReference>
<reference evidence="2 3" key="1">
    <citation type="submission" date="2020-07" db="EMBL/GenBank/DDBJ databases">
        <title>Genomic Encyclopedia of Type Strains, Phase IV (KMG-V): Genome sequencing to study the core and pangenomes of soil and plant-associated prokaryotes.</title>
        <authorList>
            <person name="Whitman W."/>
        </authorList>
    </citation>
    <scope>NUCLEOTIDE SEQUENCE [LARGE SCALE GENOMIC DNA]</scope>
    <source>
        <strain evidence="2 3">M8UP22</strain>
    </source>
</reference>
<dbReference type="Gene3D" id="3.30.300.130">
    <property type="entry name" value="Fe-S cluster assembly (FSCA)"/>
    <property type="match status" value="1"/>
</dbReference>